<gene>
    <name evidence="1" type="ORF">Cgig2_007716</name>
</gene>
<evidence type="ECO:0000313" key="2">
    <source>
        <dbReference type="Proteomes" id="UP001153076"/>
    </source>
</evidence>
<dbReference type="EMBL" id="JAKOGI010000238">
    <property type="protein sequence ID" value="KAJ8438871.1"/>
    <property type="molecule type" value="Genomic_DNA"/>
</dbReference>
<sequence>MKKGRVAMARRAEAIWAPQGNNFQRDQGAFCNSFPKALDTLSILDELKSMPLSISNFLPACAWVHLQSGPYHPPSQQYHGRAHAEEVRTVTNLALFEGMRSGIHAGSDSQFRAVPHYTRLQSSKSSPVGLWHHFLKPKEEHRISSCFRDVSSGIHSGTESN</sequence>
<accession>A0A9Q1QES2</accession>
<proteinExistence type="predicted"/>
<name>A0A9Q1QES2_9CARY</name>
<dbReference type="Proteomes" id="UP001153076">
    <property type="component" value="Unassembled WGS sequence"/>
</dbReference>
<keyword evidence="2" id="KW-1185">Reference proteome</keyword>
<reference evidence="1" key="1">
    <citation type="submission" date="2022-04" db="EMBL/GenBank/DDBJ databases">
        <title>Carnegiea gigantea Genome sequencing and assembly v2.</title>
        <authorList>
            <person name="Copetti D."/>
            <person name="Sanderson M.J."/>
            <person name="Burquez A."/>
            <person name="Wojciechowski M.F."/>
        </authorList>
    </citation>
    <scope>NUCLEOTIDE SEQUENCE</scope>
    <source>
        <strain evidence="1">SGP5-SGP5p</strain>
        <tissue evidence="1">Aerial part</tissue>
    </source>
</reference>
<organism evidence="1 2">
    <name type="scientific">Carnegiea gigantea</name>
    <dbReference type="NCBI Taxonomy" id="171969"/>
    <lineage>
        <taxon>Eukaryota</taxon>
        <taxon>Viridiplantae</taxon>
        <taxon>Streptophyta</taxon>
        <taxon>Embryophyta</taxon>
        <taxon>Tracheophyta</taxon>
        <taxon>Spermatophyta</taxon>
        <taxon>Magnoliopsida</taxon>
        <taxon>eudicotyledons</taxon>
        <taxon>Gunneridae</taxon>
        <taxon>Pentapetalae</taxon>
        <taxon>Caryophyllales</taxon>
        <taxon>Cactineae</taxon>
        <taxon>Cactaceae</taxon>
        <taxon>Cactoideae</taxon>
        <taxon>Echinocereeae</taxon>
        <taxon>Carnegiea</taxon>
    </lineage>
</organism>
<evidence type="ECO:0000313" key="1">
    <source>
        <dbReference type="EMBL" id="KAJ8438871.1"/>
    </source>
</evidence>
<protein>
    <submittedName>
        <fullName evidence="1">Uncharacterized protein</fullName>
    </submittedName>
</protein>
<comment type="caution">
    <text evidence="1">The sequence shown here is derived from an EMBL/GenBank/DDBJ whole genome shotgun (WGS) entry which is preliminary data.</text>
</comment>
<dbReference type="AlphaFoldDB" id="A0A9Q1QES2"/>